<dbReference type="Proteomes" id="UP000063434">
    <property type="component" value="Unassembled WGS sequence"/>
</dbReference>
<dbReference type="PATRIC" id="fig|294.195.peg.3614"/>
<keyword evidence="1" id="KW-0812">Transmembrane</keyword>
<evidence type="ECO:0000313" key="2">
    <source>
        <dbReference type="EMBL" id="KWV73267.1"/>
    </source>
</evidence>
<evidence type="ECO:0000256" key="1">
    <source>
        <dbReference type="SAM" id="Phobius"/>
    </source>
</evidence>
<dbReference type="AlphaFoldDB" id="A0A109KQ17"/>
<dbReference type="Gene3D" id="1.20.1530.20">
    <property type="match status" value="1"/>
</dbReference>
<gene>
    <name evidence="2" type="ORF">PFL603g_03372</name>
</gene>
<feature type="transmembrane region" description="Helical" evidence="1">
    <location>
        <begin position="160"/>
        <end position="178"/>
    </location>
</feature>
<reference evidence="2 3" key="1">
    <citation type="submission" date="2015-05" db="EMBL/GenBank/DDBJ databases">
        <title>A genomic and transcriptomic approach to investigate the blue pigment phenotype in Pseudomonas fluorescens.</title>
        <authorList>
            <person name="Andreani N.A."/>
            <person name="Cardazzo B."/>
        </authorList>
    </citation>
    <scope>NUCLEOTIDE SEQUENCE [LARGE SCALE GENOMIC DNA]</scope>
    <source>
        <strain evidence="2 3">Ps_40</strain>
    </source>
</reference>
<feature type="transmembrane region" description="Helical" evidence="1">
    <location>
        <begin position="266"/>
        <end position="284"/>
    </location>
</feature>
<feature type="transmembrane region" description="Helical" evidence="1">
    <location>
        <begin position="12"/>
        <end position="30"/>
    </location>
</feature>
<comment type="caution">
    <text evidence="2">The sequence shown here is derived from an EMBL/GenBank/DDBJ whole genome shotgun (WGS) entry which is preliminary data.</text>
</comment>
<feature type="transmembrane region" description="Helical" evidence="1">
    <location>
        <begin position="36"/>
        <end position="54"/>
    </location>
</feature>
<feature type="transmembrane region" description="Helical" evidence="1">
    <location>
        <begin position="190"/>
        <end position="210"/>
    </location>
</feature>
<feature type="transmembrane region" description="Helical" evidence="1">
    <location>
        <begin position="222"/>
        <end position="245"/>
    </location>
</feature>
<feature type="transmembrane region" description="Helical" evidence="1">
    <location>
        <begin position="95"/>
        <end position="114"/>
    </location>
</feature>
<proteinExistence type="predicted"/>
<dbReference type="EMBL" id="LCYC01000048">
    <property type="protein sequence ID" value="KWV73267.1"/>
    <property type="molecule type" value="Genomic_DNA"/>
</dbReference>
<organism evidence="2 3">
    <name type="scientific">Pseudomonas fluorescens</name>
    <dbReference type="NCBI Taxonomy" id="294"/>
    <lineage>
        <taxon>Bacteria</taxon>
        <taxon>Pseudomonadati</taxon>
        <taxon>Pseudomonadota</taxon>
        <taxon>Gammaproteobacteria</taxon>
        <taxon>Pseudomonadales</taxon>
        <taxon>Pseudomonadaceae</taxon>
        <taxon>Pseudomonas</taxon>
    </lineage>
</organism>
<dbReference type="InterPro" id="IPR038770">
    <property type="entry name" value="Na+/solute_symporter_sf"/>
</dbReference>
<keyword evidence="1" id="KW-1133">Transmembrane helix</keyword>
<keyword evidence="1" id="KW-0472">Membrane</keyword>
<dbReference type="RefSeq" id="WP_056791696.1">
    <property type="nucleotide sequence ID" value="NZ_LCYC01000048.1"/>
</dbReference>
<feature type="transmembrane region" description="Helical" evidence="1">
    <location>
        <begin position="66"/>
        <end position="89"/>
    </location>
</feature>
<sequence>MHRILPEITRRGPTVLACGCAIGLAIPYLADLARPLLPVMVFIFVLGTLLRINNAEVITAARNLKISLIFPALMVVACPYIFGMLSLYLTGNQELSLAIAIAVAAPPASGNAAVARMLGLDPSMSLVTALCSMAIIPVTAPLILHLFADGLSLSLNPVDLAIRLAVLIGGAEGAAILIRRFSHTFVATHGLAIDGIVVIALFLFAVGTMAGMQQVILETPSLAISMIAIAYCINVCLQLLMGCLYPGSLISKFTMALNGGNRNVGLLWSALGVSLSPTMALYFACCQLPIHTMPKILQFVLPKIESYLNKLVLSKHRI</sequence>
<protein>
    <submittedName>
        <fullName evidence="2">Uncharacterized protein</fullName>
    </submittedName>
</protein>
<evidence type="ECO:0000313" key="3">
    <source>
        <dbReference type="Proteomes" id="UP000063434"/>
    </source>
</evidence>
<accession>A0A109KQ17</accession>
<feature type="transmembrane region" description="Helical" evidence="1">
    <location>
        <begin position="126"/>
        <end position="148"/>
    </location>
</feature>
<name>A0A109KQ17_PSEFL</name>